<keyword evidence="5" id="KW-1185">Reference proteome</keyword>
<keyword evidence="2" id="KW-0650">Protein phosphatase inhibitor</keyword>
<evidence type="ECO:0000313" key="5">
    <source>
        <dbReference type="Proteomes" id="UP000437017"/>
    </source>
</evidence>
<sequence>GVPRGIGGVEAGAGLPSGVAIFHGSGPPVHSGGTVIGSPGSSQPSGGTAVLSSGLNRHPGRKKSQRWDEMNILATYHPADKDYGFMKVDEPHTPYHRLQDSDEDLLAGTSHTMTPEDLAERFATMDNFCPKVFLYSDNRSSGSSDNFSKTQSSDFEKRRKAHYNEGKFLKAPKNLPLDNNKNSSVGSVSMSSGSRGPCWLTGKSCWQVTPGKTEGSWSGVLIRIVPQAGWGGGTESPREPWRVENGDGGLYSLGGHMTQIDLDDFSASPALRNQSPASSTTVVLEKEIDLRRKEYCSKGRYLRCSPHPELEEDTEDEQQTSSTSLNWVTENPISTEVRLLDHTGSPSQDYKATESSLKVTVMSSKPAPTPFRPVDQQQVMSEAVNILVCNVDCMEGTQGGSEGLGPPASLAPPLPLCLLPDSSLPPTLLQVLPRPPKTVGPEQCLAGVSGWYPRG</sequence>
<dbReference type="PANTHER" id="PTHR12398:SF8">
    <property type="entry name" value="RIKEN CDNA 2810408A11 GENE"/>
    <property type="match status" value="1"/>
</dbReference>
<dbReference type="EMBL" id="SGJD01000249">
    <property type="protein sequence ID" value="KAB0406012.1"/>
    <property type="molecule type" value="Genomic_DNA"/>
</dbReference>
<evidence type="ECO:0000256" key="3">
    <source>
        <dbReference type="SAM" id="MobiDB-lite"/>
    </source>
</evidence>
<accession>A0A6A1QBK2</accession>
<comment type="caution">
    <text evidence="4">The sequence shown here is derived from an EMBL/GenBank/DDBJ whole genome shotgun (WGS) entry which is preliminary data.</text>
</comment>
<feature type="region of interest" description="Disordered" evidence="3">
    <location>
        <begin position="24"/>
        <end position="64"/>
    </location>
</feature>
<evidence type="ECO:0000313" key="4">
    <source>
        <dbReference type="EMBL" id="KAB0406012.1"/>
    </source>
</evidence>
<protein>
    <submittedName>
        <fullName evidence="4">Uncharacterized protein</fullName>
    </submittedName>
</protein>
<evidence type="ECO:0000256" key="1">
    <source>
        <dbReference type="ARBA" id="ARBA00005472"/>
    </source>
</evidence>
<dbReference type="PANTHER" id="PTHR12398">
    <property type="entry name" value="PROTEIN PHOSPHATASE INHIBITOR"/>
    <property type="match status" value="1"/>
</dbReference>
<reference evidence="4 5" key="1">
    <citation type="journal article" date="2019" name="PLoS ONE">
        <title>Genomic analyses reveal an absence of contemporary introgressive admixture between fin whales and blue whales, despite known hybrids.</title>
        <authorList>
            <person name="Westbury M.V."/>
            <person name="Petersen B."/>
            <person name="Lorenzen E.D."/>
        </authorList>
    </citation>
    <scope>NUCLEOTIDE SEQUENCE [LARGE SCALE GENOMIC DNA]</scope>
    <source>
        <strain evidence="4">FinWhale-01</strain>
    </source>
</reference>
<dbReference type="Pfam" id="PF04979">
    <property type="entry name" value="IPP-2"/>
    <property type="match status" value="1"/>
</dbReference>
<dbReference type="Proteomes" id="UP000437017">
    <property type="component" value="Unassembled WGS sequence"/>
</dbReference>
<gene>
    <name evidence="4" type="ORF">E2I00_008704</name>
</gene>
<organism evidence="4 5">
    <name type="scientific">Balaenoptera physalus</name>
    <name type="common">Fin whale</name>
    <name type="synonym">Balaena physalus</name>
    <dbReference type="NCBI Taxonomy" id="9770"/>
    <lineage>
        <taxon>Eukaryota</taxon>
        <taxon>Metazoa</taxon>
        <taxon>Chordata</taxon>
        <taxon>Craniata</taxon>
        <taxon>Vertebrata</taxon>
        <taxon>Euteleostomi</taxon>
        <taxon>Mammalia</taxon>
        <taxon>Eutheria</taxon>
        <taxon>Laurasiatheria</taxon>
        <taxon>Artiodactyla</taxon>
        <taxon>Whippomorpha</taxon>
        <taxon>Cetacea</taxon>
        <taxon>Mysticeti</taxon>
        <taxon>Balaenopteridae</taxon>
        <taxon>Balaenoptera</taxon>
    </lineage>
</organism>
<proteinExistence type="inferred from homology"/>
<name>A0A6A1QBK2_BALPH</name>
<dbReference type="GO" id="GO:0004864">
    <property type="term" value="F:protein phosphatase inhibitor activity"/>
    <property type="evidence" value="ECO:0007669"/>
    <property type="project" value="UniProtKB-KW"/>
</dbReference>
<dbReference type="Gene3D" id="6.10.250.1050">
    <property type="match status" value="1"/>
</dbReference>
<dbReference type="OrthoDB" id="551302at2759"/>
<dbReference type="InterPro" id="IPR007062">
    <property type="entry name" value="PPI-2"/>
</dbReference>
<evidence type="ECO:0000256" key="2">
    <source>
        <dbReference type="ARBA" id="ARBA00023272"/>
    </source>
</evidence>
<dbReference type="GO" id="GO:0009966">
    <property type="term" value="P:regulation of signal transduction"/>
    <property type="evidence" value="ECO:0007669"/>
    <property type="project" value="InterPro"/>
</dbReference>
<feature type="region of interest" description="Disordered" evidence="3">
    <location>
        <begin position="305"/>
        <end position="324"/>
    </location>
</feature>
<comment type="similarity">
    <text evidence="1">Belongs to the protein phosphatase inhibitor 2 family.</text>
</comment>
<dbReference type="AlphaFoldDB" id="A0A6A1QBK2"/>
<feature type="non-terminal residue" evidence="4">
    <location>
        <position position="1"/>
    </location>
</feature>
<feature type="compositionally biased region" description="Low complexity" evidence="3">
    <location>
        <begin position="37"/>
        <end position="47"/>
    </location>
</feature>